<keyword evidence="6" id="KW-0496">Mitochondrion</keyword>
<reference evidence="9 10" key="1">
    <citation type="submission" date="2019-01" db="EMBL/GenBank/DDBJ databases">
        <authorList>
            <person name="Alioto T."/>
            <person name="Alioto T."/>
        </authorList>
    </citation>
    <scope>NUCLEOTIDE SEQUENCE [LARGE SCALE GENOMIC DNA]</scope>
</reference>
<name>A0A485MH47_LYNPA</name>
<dbReference type="Proteomes" id="UP000386466">
    <property type="component" value="Unassembled WGS sequence"/>
</dbReference>
<dbReference type="PANTHER" id="PTHR12430">
    <property type="entry name" value="MITOCHONDRIAL IMPORT RECEPTOR SUBUNIT TOM20"/>
    <property type="match status" value="1"/>
</dbReference>
<gene>
    <name evidence="9" type="ORF">LYPA_23C008525</name>
</gene>
<sequence length="157" mass="18303">MCENTYRINSSSGITGAKYLCSFNLNRYCQIVFHERVGDNVEELEFSHPTERRAQHQKAEGLGAQLWDPAKNEKLQELFLQEVQMGELWLSRGDHRLGVEHLSNALLVCGQPEELLKVFKHTLPPKVFEMLLHKIPLICQQFETDMNEQEYLEDDRD</sequence>
<dbReference type="GO" id="GO:0008320">
    <property type="term" value="F:protein transmembrane transporter activity"/>
    <property type="evidence" value="ECO:0007669"/>
    <property type="project" value="TreeGrafter"/>
</dbReference>
<dbReference type="Gene3D" id="1.20.960.10">
    <property type="entry name" value="Mitochondrial outer membrane translocase complex, subunit Tom20 domain"/>
    <property type="match status" value="1"/>
</dbReference>
<dbReference type="GO" id="GO:0005742">
    <property type="term" value="C:mitochondrial outer membrane translocase complex"/>
    <property type="evidence" value="ECO:0007669"/>
    <property type="project" value="InterPro"/>
</dbReference>
<dbReference type="Pfam" id="PF02064">
    <property type="entry name" value="MAS20"/>
    <property type="match status" value="1"/>
</dbReference>
<dbReference type="AlphaFoldDB" id="A0A485MH47"/>
<evidence type="ECO:0000256" key="6">
    <source>
        <dbReference type="ARBA" id="ARBA00023128"/>
    </source>
</evidence>
<comment type="subcellular location">
    <subcellularLocation>
        <location evidence="1">Mitochondrion outer membrane</location>
        <topology evidence="1">Single-pass membrane protein</topology>
    </subcellularLocation>
</comment>
<dbReference type="InterPro" id="IPR022422">
    <property type="entry name" value="MAS20_rcpt_metazoan"/>
</dbReference>
<protein>
    <recommendedName>
        <fullName evidence="8">TOMM20-like protein 1</fullName>
    </recommendedName>
</protein>
<evidence type="ECO:0000313" key="9">
    <source>
        <dbReference type="EMBL" id="VFV20161.1"/>
    </source>
</evidence>
<evidence type="ECO:0000256" key="3">
    <source>
        <dbReference type="ARBA" id="ARBA00022692"/>
    </source>
</evidence>
<dbReference type="EMBL" id="CAAGRJ010002339">
    <property type="protein sequence ID" value="VFV20161.1"/>
    <property type="molecule type" value="Genomic_DNA"/>
</dbReference>
<proteinExistence type="inferred from homology"/>
<dbReference type="GO" id="GO:0006605">
    <property type="term" value="P:protein targeting"/>
    <property type="evidence" value="ECO:0007669"/>
    <property type="project" value="InterPro"/>
</dbReference>
<keyword evidence="5" id="KW-1133">Transmembrane helix</keyword>
<evidence type="ECO:0000256" key="4">
    <source>
        <dbReference type="ARBA" id="ARBA00022787"/>
    </source>
</evidence>
<dbReference type="InterPro" id="IPR002056">
    <property type="entry name" value="MAS20"/>
</dbReference>
<evidence type="ECO:0000256" key="2">
    <source>
        <dbReference type="ARBA" id="ARBA00005792"/>
    </source>
</evidence>
<evidence type="ECO:0000256" key="7">
    <source>
        <dbReference type="ARBA" id="ARBA00023136"/>
    </source>
</evidence>
<dbReference type="GO" id="GO:0016031">
    <property type="term" value="P:tRNA import into mitochondrion"/>
    <property type="evidence" value="ECO:0007669"/>
    <property type="project" value="TreeGrafter"/>
</dbReference>
<dbReference type="GO" id="GO:0030150">
    <property type="term" value="P:protein import into mitochondrial matrix"/>
    <property type="evidence" value="ECO:0007669"/>
    <property type="project" value="TreeGrafter"/>
</dbReference>
<keyword evidence="10" id="KW-1185">Reference proteome</keyword>
<dbReference type="PRINTS" id="PR00351">
    <property type="entry name" value="OM20RECEPTOR"/>
</dbReference>
<comment type="similarity">
    <text evidence="2">Belongs to the Tom20 family.</text>
</comment>
<dbReference type="InterPro" id="IPR023392">
    <property type="entry name" value="Tom20_dom_sf"/>
</dbReference>
<accession>A0A485MH47</accession>
<dbReference type="FunFam" id="1.20.960.10:FF:000003">
    <property type="entry name" value="Translocase of outer mitochondrial membrane 20 like"/>
    <property type="match status" value="1"/>
</dbReference>
<evidence type="ECO:0000313" key="10">
    <source>
        <dbReference type="Proteomes" id="UP000386466"/>
    </source>
</evidence>
<evidence type="ECO:0000256" key="1">
    <source>
        <dbReference type="ARBA" id="ARBA00004572"/>
    </source>
</evidence>
<dbReference type="SUPFAM" id="SSF47157">
    <property type="entry name" value="Mitochondrial import receptor subunit Tom20"/>
    <property type="match status" value="1"/>
</dbReference>
<evidence type="ECO:0000256" key="8">
    <source>
        <dbReference type="ARBA" id="ARBA00071254"/>
    </source>
</evidence>
<dbReference type="GO" id="GO:0006886">
    <property type="term" value="P:intracellular protein transport"/>
    <property type="evidence" value="ECO:0007669"/>
    <property type="project" value="InterPro"/>
</dbReference>
<dbReference type="PANTHER" id="PTHR12430:SF1">
    <property type="entry name" value="TOMM20-LIKE PROTEIN 1"/>
    <property type="match status" value="1"/>
</dbReference>
<dbReference type="GO" id="GO:0030943">
    <property type="term" value="F:mitochondrion targeting sequence binding"/>
    <property type="evidence" value="ECO:0007669"/>
    <property type="project" value="TreeGrafter"/>
</dbReference>
<keyword evidence="7" id="KW-0472">Membrane</keyword>
<organism evidence="9 10">
    <name type="scientific">Lynx pardinus</name>
    <name type="common">Iberian lynx</name>
    <name type="synonym">Felis pardina</name>
    <dbReference type="NCBI Taxonomy" id="191816"/>
    <lineage>
        <taxon>Eukaryota</taxon>
        <taxon>Metazoa</taxon>
        <taxon>Chordata</taxon>
        <taxon>Craniata</taxon>
        <taxon>Vertebrata</taxon>
        <taxon>Euteleostomi</taxon>
        <taxon>Mammalia</taxon>
        <taxon>Eutheria</taxon>
        <taxon>Laurasiatheria</taxon>
        <taxon>Carnivora</taxon>
        <taxon>Feliformia</taxon>
        <taxon>Felidae</taxon>
        <taxon>Felinae</taxon>
        <taxon>Lynx</taxon>
    </lineage>
</organism>
<dbReference type="PRINTS" id="PR01989">
    <property type="entry name" value="EUOM20RECPTR"/>
</dbReference>
<keyword evidence="3" id="KW-0812">Transmembrane</keyword>
<keyword evidence="4" id="KW-1000">Mitochondrion outer membrane</keyword>
<evidence type="ECO:0000256" key="5">
    <source>
        <dbReference type="ARBA" id="ARBA00022989"/>
    </source>
</evidence>